<comment type="caution">
    <text evidence="5">The sequence shown here is derived from an EMBL/GenBank/DDBJ whole genome shotgun (WGS) entry which is preliminary data.</text>
</comment>
<feature type="repeat" description="ANK" evidence="3">
    <location>
        <begin position="177"/>
        <end position="209"/>
    </location>
</feature>
<name>A0AAI9X8C1_PENTH</name>
<feature type="repeat" description="ANK" evidence="3">
    <location>
        <begin position="72"/>
        <end position="104"/>
    </location>
</feature>
<keyword evidence="6" id="KW-1185">Reference proteome</keyword>
<gene>
    <name evidence="5" type="ORF">VN97_g5510</name>
</gene>
<evidence type="ECO:0000313" key="5">
    <source>
        <dbReference type="EMBL" id="KAJ9487796.1"/>
    </source>
</evidence>
<dbReference type="PANTHER" id="PTHR24198">
    <property type="entry name" value="ANKYRIN REPEAT AND PROTEIN KINASE DOMAIN-CONTAINING PROTEIN"/>
    <property type="match status" value="1"/>
</dbReference>
<feature type="compositionally biased region" description="Basic and acidic residues" evidence="4">
    <location>
        <begin position="1006"/>
        <end position="1015"/>
    </location>
</feature>
<dbReference type="Pfam" id="PF12796">
    <property type="entry name" value="Ank_2"/>
    <property type="match status" value="2"/>
</dbReference>
<reference evidence="5" key="2">
    <citation type="journal article" date="2016" name="Fungal Biol.">
        <title>Ochratoxin A production by Penicillium thymicola.</title>
        <authorList>
            <person name="Nguyen H.D.T."/>
            <person name="McMullin D.R."/>
            <person name="Ponomareva E."/>
            <person name="Riley R."/>
            <person name="Pomraning K.R."/>
            <person name="Baker S.E."/>
            <person name="Seifert K.A."/>
        </authorList>
    </citation>
    <scope>NUCLEOTIDE SEQUENCE</scope>
    <source>
        <strain evidence="5">DAOM 180753</strain>
    </source>
</reference>
<dbReference type="AlphaFoldDB" id="A0AAI9X8C1"/>
<proteinExistence type="predicted"/>
<dbReference type="InterPro" id="IPR002110">
    <property type="entry name" value="Ankyrin_rpt"/>
</dbReference>
<organism evidence="5 6">
    <name type="scientific">Penicillium thymicola</name>
    <dbReference type="NCBI Taxonomy" id="293382"/>
    <lineage>
        <taxon>Eukaryota</taxon>
        <taxon>Fungi</taxon>
        <taxon>Dikarya</taxon>
        <taxon>Ascomycota</taxon>
        <taxon>Pezizomycotina</taxon>
        <taxon>Eurotiomycetes</taxon>
        <taxon>Eurotiomycetidae</taxon>
        <taxon>Eurotiales</taxon>
        <taxon>Aspergillaceae</taxon>
        <taxon>Penicillium</taxon>
    </lineage>
</organism>
<feature type="compositionally biased region" description="Acidic residues" evidence="4">
    <location>
        <begin position="1032"/>
        <end position="1045"/>
    </location>
</feature>
<keyword evidence="1" id="KW-0677">Repeat</keyword>
<reference evidence="5" key="1">
    <citation type="submission" date="2015-06" db="EMBL/GenBank/DDBJ databases">
        <authorList>
            <person name="Nguyen H."/>
        </authorList>
    </citation>
    <scope>NUCLEOTIDE SEQUENCE</scope>
    <source>
        <strain evidence="5">DAOM 180753</strain>
    </source>
</reference>
<dbReference type="SUPFAM" id="SSF48403">
    <property type="entry name" value="Ankyrin repeat"/>
    <property type="match status" value="2"/>
</dbReference>
<dbReference type="Gene3D" id="1.25.40.20">
    <property type="entry name" value="Ankyrin repeat-containing domain"/>
    <property type="match status" value="2"/>
</dbReference>
<protein>
    <submittedName>
        <fullName evidence="5">Uncharacterized protein</fullName>
    </submittedName>
</protein>
<sequence length="1184" mass="133266">MEEDGQRWINAAELGRYEEMQSIASRVGPDHLLEIRADDGKTALHLAAEHGDEDILWYLLKQGACVAARDVEKRTAFVLAAQFGNSGLLKRLRDYGADINAREIDGHTAFLYAASRGHLDTVKEIFERETVLGRAGLLESRNTDRRTGFLLAARYERFPTLKYLVDQGSNTTDRDKNQDSALDLAIKAGNIAIVKWLLLNDGNINSRDVDEENVLHRACAAGNLDIIDALLTRPLNISEEVFHRLQREMMTAQSAWGKTPLEVAVSDATSNRHEIVLRLLKTEVHSPRDLADFEPYISSESEQEPIIELLSDWINKPEHPEPEDPREREKAHDLKNLNRAAVTFFSLSHGLDKLLDLCLTRWVISDLERDGDPPWVNVAALGGSVYIMKKVLETMRYPQPPGDIDIPTLSPLHLAAKHGHQGLLSFLLHHPSPEQHEPGSDFILKAILKSTSLRLNVEGDSDENTTTHTLISLATAGGTKDHHETKTWLWTTLSARIMDHPRSFARSVANFQVFLELVARFESLDIVDILKPVLRILWGRVTHITGVEPPSAPKDDSATPGLTALYQAIALGFPTVAFHFLTRRGYLNAHESSECLRIMEYLSSDNAPLGESLEYEMIKDILDNHPRVTHRQTQVVDHTPIGQRRSGEATGETCGEIIDFWNYQEKPFKFRVKRSPITDIVDTKGPGIIMKSIKYHYIGDLEKHILDRELGSTPKPMQPDIRWIHIPVNNLAYIENLVYKIFEKKDSRSLSAFVRQSGTEVRAGGIEKRYMNPKCVLMRTPDSAASGDLSDVEAGGAGLKVNADEQGAGFIRKMAIFMPFISWQKFLDILPPQGQAVGVNGDPNQQRNRQSFDIGKTPHESMTLDQFYHVSLSNTTRKDSDQVLGRYYGDSNTNPTNILIVDQLWLWILDDKTIITSTTAAPEGVESVFFDRVLAALRAQEHISSVTVHSLMHLILNTATTLFRKQDITVSNKSVSPLGVFRETIVKVTTQETELFDAFKSSLLPKKNEKSDPKRKGWFKAWRKPQNPLDSGDQENGDQENGDQENEQHDANPHLKILEETKLLEEVKDIHGELNILKKLAQDQENVWRQALQPQNDYGEISGGFSPSEIKAEIEEMIQQTEMIKQSLSTLLDLKQKQANIFEAEYTRKQSEDTAIQGDTVMVFTVVTILFVSDTSDIDQLICS</sequence>
<evidence type="ECO:0000256" key="3">
    <source>
        <dbReference type="PROSITE-ProRule" id="PRU00023"/>
    </source>
</evidence>
<evidence type="ECO:0000256" key="4">
    <source>
        <dbReference type="SAM" id="MobiDB-lite"/>
    </source>
</evidence>
<dbReference type="PANTHER" id="PTHR24198:SF165">
    <property type="entry name" value="ANKYRIN REPEAT-CONTAINING PROTEIN-RELATED"/>
    <property type="match status" value="1"/>
</dbReference>
<evidence type="ECO:0000313" key="6">
    <source>
        <dbReference type="Proteomes" id="UP001227192"/>
    </source>
</evidence>
<dbReference type="SMART" id="SM00248">
    <property type="entry name" value="ANK"/>
    <property type="match status" value="9"/>
</dbReference>
<evidence type="ECO:0000256" key="1">
    <source>
        <dbReference type="ARBA" id="ARBA00022737"/>
    </source>
</evidence>
<dbReference type="Proteomes" id="UP001227192">
    <property type="component" value="Unassembled WGS sequence"/>
</dbReference>
<dbReference type="EMBL" id="LACB01000143">
    <property type="protein sequence ID" value="KAJ9487796.1"/>
    <property type="molecule type" value="Genomic_DNA"/>
</dbReference>
<dbReference type="PROSITE" id="PS50088">
    <property type="entry name" value="ANK_REPEAT"/>
    <property type="match status" value="3"/>
</dbReference>
<accession>A0AAI9X8C1</accession>
<dbReference type="PROSITE" id="PS50297">
    <property type="entry name" value="ANK_REP_REGION"/>
    <property type="match status" value="2"/>
</dbReference>
<feature type="region of interest" description="Disordered" evidence="4">
    <location>
        <begin position="1006"/>
        <end position="1053"/>
    </location>
</feature>
<dbReference type="InterPro" id="IPR036770">
    <property type="entry name" value="Ankyrin_rpt-contain_sf"/>
</dbReference>
<dbReference type="Pfam" id="PF00023">
    <property type="entry name" value="Ank"/>
    <property type="match status" value="1"/>
</dbReference>
<evidence type="ECO:0000256" key="2">
    <source>
        <dbReference type="ARBA" id="ARBA00023043"/>
    </source>
</evidence>
<feature type="repeat" description="ANK" evidence="3">
    <location>
        <begin position="39"/>
        <end position="71"/>
    </location>
</feature>
<dbReference type="PRINTS" id="PR01415">
    <property type="entry name" value="ANKYRIN"/>
</dbReference>
<keyword evidence="2 3" id="KW-0040">ANK repeat</keyword>